<dbReference type="AlphaFoldDB" id="A0A9Q1BKB8"/>
<dbReference type="EMBL" id="JAIZAY010000015">
    <property type="protein sequence ID" value="KAJ8028069.1"/>
    <property type="molecule type" value="Genomic_DNA"/>
</dbReference>
<accession>A0A9Q1BKB8</accession>
<dbReference type="InterPro" id="IPR017920">
    <property type="entry name" value="COMM"/>
</dbReference>
<dbReference type="PANTHER" id="PTHR16231:SF0">
    <property type="entry name" value="COMM DOMAIN-CONTAINING PROTEIN 8"/>
    <property type="match status" value="1"/>
</dbReference>
<keyword evidence="3" id="KW-1185">Reference proteome</keyword>
<feature type="domain" description="COMM" evidence="1">
    <location>
        <begin position="118"/>
        <end position="185"/>
    </location>
</feature>
<dbReference type="InterPro" id="IPR047155">
    <property type="entry name" value="COMMD4/6/7/8"/>
</dbReference>
<name>A0A9Q1BKB8_HOLLE</name>
<gene>
    <name evidence="2" type="ORF">HOLleu_30202</name>
</gene>
<proteinExistence type="predicted"/>
<evidence type="ECO:0000313" key="3">
    <source>
        <dbReference type="Proteomes" id="UP001152320"/>
    </source>
</evidence>
<evidence type="ECO:0000259" key="1">
    <source>
        <dbReference type="PROSITE" id="PS51269"/>
    </source>
</evidence>
<dbReference type="Pfam" id="PF07258">
    <property type="entry name" value="COMM_domain"/>
    <property type="match status" value="1"/>
</dbReference>
<sequence>MAKLPQEELHLNLIEKCPEDKIDGLLHYSVDSLCRSCHPDYSKYSAIWTLEEWFNVLDSLKKILIFFAKSDLSKSEVSDALSPLPEQIIAKIFDCLTVRRSDLHAALLQQTMSISEAYLKDFDWKIKYALASDKISCVEEPLVTLSLTVSEEGCKKTIPVEMNAEELKSLITSLEAANKAVLQLKS</sequence>
<protein>
    <submittedName>
        <fullName evidence="2">COMM domain-containing protein 8</fullName>
    </submittedName>
</protein>
<dbReference type="PANTHER" id="PTHR16231">
    <property type="entry name" value="COMM DOMAIN-CONTAINING PROTEIN 4-8 FAMILY MEMBER"/>
    <property type="match status" value="1"/>
</dbReference>
<dbReference type="InterPro" id="IPR055184">
    <property type="entry name" value="COMMD8_HN"/>
</dbReference>
<dbReference type="Pfam" id="PF22838">
    <property type="entry name" value="COMMD8_HN"/>
    <property type="match status" value="1"/>
</dbReference>
<dbReference type="OrthoDB" id="17646at2759"/>
<dbReference type="Proteomes" id="UP001152320">
    <property type="component" value="Chromosome 15"/>
</dbReference>
<organism evidence="2 3">
    <name type="scientific">Holothuria leucospilota</name>
    <name type="common">Black long sea cucumber</name>
    <name type="synonym">Mertensiothuria leucospilota</name>
    <dbReference type="NCBI Taxonomy" id="206669"/>
    <lineage>
        <taxon>Eukaryota</taxon>
        <taxon>Metazoa</taxon>
        <taxon>Echinodermata</taxon>
        <taxon>Eleutherozoa</taxon>
        <taxon>Echinozoa</taxon>
        <taxon>Holothuroidea</taxon>
        <taxon>Aspidochirotacea</taxon>
        <taxon>Aspidochirotida</taxon>
        <taxon>Holothuriidae</taxon>
        <taxon>Holothuria</taxon>
    </lineage>
</organism>
<evidence type="ECO:0000313" key="2">
    <source>
        <dbReference type="EMBL" id="KAJ8028069.1"/>
    </source>
</evidence>
<comment type="caution">
    <text evidence="2">The sequence shown here is derived from an EMBL/GenBank/DDBJ whole genome shotgun (WGS) entry which is preliminary data.</text>
</comment>
<reference evidence="2" key="1">
    <citation type="submission" date="2021-10" db="EMBL/GenBank/DDBJ databases">
        <title>Tropical sea cucumber genome reveals ecological adaptation and Cuvierian tubules defense mechanism.</title>
        <authorList>
            <person name="Chen T."/>
        </authorList>
    </citation>
    <scope>NUCLEOTIDE SEQUENCE</scope>
    <source>
        <strain evidence="2">Nanhai2018</strain>
        <tissue evidence="2">Muscle</tissue>
    </source>
</reference>
<dbReference type="PROSITE" id="PS51269">
    <property type="entry name" value="COMM"/>
    <property type="match status" value="1"/>
</dbReference>